<evidence type="ECO:0000256" key="1">
    <source>
        <dbReference type="SAM" id="MobiDB-lite"/>
    </source>
</evidence>
<reference evidence="2" key="2">
    <citation type="submission" date="2020-11" db="EMBL/GenBank/DDBJ databases">
        <authorList>
            <person name="McCartney M.A."/>
            <person name="Auch B."/>
            <person name="Kono T."/>
            <person name="Mallez S."/>
            <person name="Becker A."/>
            <person name="Gohl D.M."/>
            <person name="Silverstein K.A.T."/>
            <person name="Koren S."/>
            <person name="Bechman K.B."/>
            <person name="Herman A."/>
            <person name="Abrahante J.E."/>
            <person name="Garbe J."/>
        </authorList>
    </citation>
    <scope>NUCLEOTIDE SEQUENCE</scope>
    <source>
        <strain evidence="2">Duluth1</strain>
        <tissue evidence="2">Whole animal</tissue>
    </source>
</reference>
<feature type="compositionally biased region" description="Polar residues" evidence="1">
    <location>
        <begin position="34"/>
        <end position="51"/>
    </location>
</feature>
<dbReference type="Proteomes" id="UP000828390">
    <property type="component" value="Unassembled WGS sequence"/>
</dbReference>
<keyword evidence="3" id="KW-1185">Reference proteome</keyword>
<gene>
    <name evidence="2" type="ORF">DPMN_170008</name>
</gene>
<dbReference type="EMBL" id="JAIWYP010000009">
    <property type="protein sequence ID" value="KAH3768792.1"/>
    <property type="molecule type" value="Genomic_DNA"/>
</dbReference>
<feature type="region of interest" description="Disordered" evidence="1">
    <location>
        <begin position="32"/>
        <end position="51"/>
    </location>
</feature>
<name>A0A9D4DVF2_DREPO</name>
<evidence type="ECO:0000313" key="3">
    <source>
        <dbReference type="Proteomes" id="UP000828390"/>
    </source>
</evidence>
<reference evidence="2" key="1">
    <citation type="journal article" date="2019" name="bioRxiv">
        <title>The Genome of the Zebra Mussel, Dreissena polymorpha: A Resource for Invasive Species Research.</title>
        <authorList>
            <person name="McCartney M.A."/>
            <person name="Auch B."/>
            <person name="Kono T."/>
            <person name="Mallez S."/>
            <person name="Zhang Y."/>
            <person name="Obille A."/>
            <person name="Becker A."/>
            <person name="Abrahante J.E."/>
            <person name="Garbe J."/>
            <person name="Badalamenti J.P."/>
            <person name="Herman A."/>
            <person name="Mangelson H."/>
            <person name="Liachko I."/>
            <person name="Sullivan S."/>
            <person name="Sone E.D."/>
            <person name="Koren S."/>
            <person name="Silverstein K.A.T."/>
            <person name="Beckman K.B."/>
            <person name="Gohl D.M."/>
        </authorList>
    </citation>
    <scope>NUCLEOTIDE SEQUENCE</scope>
    <source>
        <strain evidence="2">Duluth1</strain>
        <tissue evidence="2">Whole animal</tissue>
    </source>
</reference>
<sequence length="51" mass="5535">MKTLDHRGIVDMVSIRNRKVVGLIPTVGPFLKSAKTQSTGSTQENHLSASQ</sequence>
<dbReference type="AlphaFoldDB" id="A0A9D4DVF2"/>
<organism evidence="2 3">
    <name type="scientific">Dreissena polymorpha</name>
    <name type="common">Zebra mussel</name>
    <name type="synonym">Mytilus polymorpha</name>
    <dbReference type="NCBI Taxonomy" id="45954"/>
    <lineage>
        <taxon>Eukaryota</taxon>
        <taxon>Metazoa</taxon>
        <taxon>Spiralia</taxon>
        <taxon>Lophotrochozoa</taxon>
        <taxon>Mollusca</taxon>
        <taxon>Bivalvia</taxon>
        <taxon>Autobranchia</taxon>
        <taxon>Heteroconchia</taxon>
        <taxon>Euheterodonta</taxon>
        <taxon>Imparidentia</taxon>
        <taxon>Neoheterodontei</taxon>
        <taxon>Myida</taxon>
        <taxon>Dreissenoidea</taxon>
        <taxon>Dreissenidae</taxon>
        <taxon>Dreissena</taxon>
    </lineage>
</organism>
<evidence type="ECO:0000313" key="2">
    <source>
        <dbReference type="EMBL" id="KAH3768792.1"/>
    </source>
</evidence>
<comment type="caution">
    <text evidence="2">The sequence shown here is derived from an EMBL/GenBank/DDBJ whole genome shotgun (WGS) entry which is preliminary data.</text>
</comment>
<proteinExistence type="predicted"/>
<protein>
    <submittedName>
        <fullName evidence="2">Uncharacterized protein</fullName>
    </submittedName>
</protein>
<accession>A0A9D4DVF2</accession>